<gene>
    <name evidence="2" type="ORF">A5CBH24_00710</name>
</gene>
<keyword evidence="3" id="KW-1185">Reference proteome</keyword>
<dbReference type="Pfam" id="PF16249">
    <property type="entry name" value="DUF4906"/>
    <property type="match status" value="1"/>
</dbReference>
<organism evidence="2 3">
    <name type="scientific">Alistipes communis</name>
    <dbReference type="NCBI Taxonomy" id="2585118"/>
    <lineage>
        <taxon>Bacteria</taxon>
        <taxon>Pseudomonadati</taxon>
        <taxon>Bacteroidota</taxon>
        <taxon>Bacteroidia</taxon>
        <taxon>Bacteroidales</taxon>
        <taxon>Rikenellaceae</taxon>
        <taxon>Alistipes</taxon>
    </lineage>
</organism>
<protein>
    <recommendedName>
        <fullName evidence="1">DUF4906 domain-containing protein</fullName>
    </recommendedName>
</protein>
<sequence length="611" mass="66061">MKKLLFLGLLPLLVASCTKDSGSYPPDGPQFPEAAASQVEISFAAADNGFPTRNSEDENAIADVNLYLHNVQTGSLEHHYLTAGNASRTMTIAHGRYEAYAIANTKEDMGPMTLLRLQEAMYVPDVSGDTDERFAMSGRQSFTVSGATDVAILLRRCVAKLTLNVTTAGAFTDFELRSCQVTGVSSCVPFFAESKPTADSEVTSFPKSVLSGRSYSVVLYLPENTQGEVPGITDPRQRSRENAPQYATCIHLEGEASGRKVDYYIYPGSNVTTSFDILRNRHYNLDVMISGANATDMRLSTLGATFTELPRTCSVGDDIFTEMRVESTDPDGRYTLTVEQEKGEGTITFDGMAMTTGIPVALPGGAGIKTARIGYCPTVAGEAMLTFVLRDAYDYEIRRTLTTEAVEKPSLDVTLTPPSAIVVGNPATFTLEIRGSDDAAISTFTCSDPQAVFVFPAGTGLGGNEAMLGNGTHSFLLDTRVTGELTVTVQVSDGSGHSVQRQCTVTSRYPKFSAMIRTMSSATLYSDSPMTLIIRSTEYAGDYTVSYTTTSTNCRVSYGGSMLHPDSPVTLETGQHIFTANSSYAERTEFVFTITDIYGRSQQARASITWR</sequence>
<dbReference type="GeneID" id="78340793"/>
<evidence type="ECO:0000313" key="3">
    <source>
        <dbReference type="Proteomes" id="UP000318946"/>
    </source>
</evidence>
<accession>A0A4Y1WRT9</accession>
<reference evidence="3" key="1">
    <citation type="submission" date="2019-06" db="EMBL/GenBank/DDBJ databases">
        <title>Alistipes onderdonkii subsp. vulgaris subsp. nov., Alistipes dispar sp. nov. and Alistipes communis sp. nov., isolated from human faeces, and creation of Alistipes onderdonkii subsp. onderdonkii subsp. nov.</title>
        <authorList>
            <person name="Sakamoto M."/>
            <person name="Ikeyama N."/>
            <person name="Ogata Y."/>
            <person name="Suda W."/>
            <person name="Iino T."/>
            <person name="Hattori M."/>
            <person name="Ohkuma M."/>
        </authorList>
    </citation>
    <scope>NUCLEOTIDE SEQUENCE [LARGE SCALE GENOMIC DNA]</scope>
    <source>
        <strain evidence="3">5CBH24</strain>
    </source>
</reference>
<dbReference type="InterPro" id="IPR032594">
    <property type="entry name" value="DUF4906"/>
</dbReference>
<dbReference type="PROSITE" id="PS51257">
    <property type="entry name" value="PROKAR_LIPOPROTEIN"/>
    <property type="match status" value="1"/>
</dbReference>
<dbReference type="RefSeq" id="WP_141411811.1">
    <property type="nucleotide sequence ID" value="NZ_AP019735.1"/>
</dbReference>
<evidence type="ECO:0000259" key="1">
    <source>
        <dbReference type="Pfam" id="PF16249"/>
    </source>
</evidence>
<dbReference type="Proteomes" id="UP000318946">
    <property type="component" value="Chromosome"/>
</dbReference>
<proteinExistence type="predicted"/>
<dbReference type="OrthoDB" id="999875at2"/>
<dbReference type="KEGG" id="acou:A5CBH24_00710"/>
<dbReference type="AlphaFoldDB" id="A0A4Y1WRT9"/>
<evidence type="ECO:0000313" key="2">
    <source>
        <dbReference type="EMBL" id="BBL02758.1"/>
    </source>
</evidence>
<dbReference type="EMBL" id="AP019735">
    <property type="protein sequence ID" value="BBL02758.1"/>
    <property type="molecule type" value="Genomic_DNA"/>
</dbReference>
<name>A0A4Y1WRT9_9BACT</name>
<feature type="domain" description="DUF4906" evidence="1">
    <location>
        <begin position="216"/>
        <end position="287"/>
    </location>
</feature>